<dbReference type="Pfam" id="PF07786">
    <property type="entry name" value="HGSNAT_cat"/>
    <property type="match status" value="1"/>
</dbReference>
<proteinExistence type="predicted"/>
<keyword evidence="1" id="KW-0472">Membrane</keyword>
<keyword evidence="1" id="KW-0812">Transmembrane</keyword>
<feature type="transmembrane region" description="Helical" evidence="1">
    <location>
        <begin position="192"/>
        <end position="211"/>
    </location>
</feature>
<protein>
    <recommendedName>
        <fullName evidence="2">Heparan-alpha-glucosaminide N-acetyltransferase catalytic domain-containing protein</fullName>
    </recommendedName>
</protein>
<accession>A0A1M6MJ12</accession>
<evidence type="ECO:0000259" key="2">
    <source>
        <dbReference type="Pfam" id="PF07786"/>
    </source>
</evidence>
<feature type="transmembrane region" description="Helical" evidence="1">
    <location>
        <begin position="266"/>
        <end position="291"/>
    </location>
</feature>
<dbReference type="STRING" id="1121302.SAMN02745163_02650"/>
<sequence>MFTKEKINTGRQLEFDIARGLAVIFMIIIHAQLYFANTSTLSTYFANFNDFTGDIPAAPVFMFLLGVGINYTRKNNPKLIMQRGLILIFIGYLLNFIRGFAPLVILVIKAYTLADASYLYKAISELLSVDILHFSGLAMIMFGLFKKYNLKNIQISIVAIVFALLNLVMLNIKTNNIAISALTGLFWGSNEITFFPFLTWMFYPIAGYIFGSFLIRCTNKKRFYTISALISAIVFFCGAYLFNIVFEIPTGLNSDIGYYHHFLTDNITFTAFIILEICIISFITPFVPKFLQNIFTRWSKNVTIIFCIHWVIITWSTLFIPLGSMGIFNFILYIIILIIVSDFLAYYYSKLKEN</sequence>
<feature type="transmembrane region" description="Helical" evidence="1">
    <location>
        <begin position="84"/>
        <end position="106"/>
    </location>
</feature>
<dbReference type="OrthoDB" id="2521581at2"/>
<keyword evidence="1" id="KW-1133">Transmembrane helix</keyword>
<dbReference type="RefSeq" id="WP_084108755.1">
    <property type="nucleotide sequence ID" value="NZ_FQZB01000011.1"/>
</dbReference>
<feature type="domain" description="Heparan-alpha-glucosaminide N-acetyltransferase catalytic" evidence="2">
    <location>
        <begin position="11"/>
        <end position="224"/>
    </location>
</feature>
<evidence type="ECO:0000313" key="4">
    <source>
        <dbReference type="Proteomes" id="UP000184310"/>
    </source>
</evidence>
<organism evidence="3 4">
    <name type="scientific">Clostridium cavendishii DSM 21758</name>
    <dbReference type="NCBI Taxonomy" id="1121302"/>
    <lineage>
        <taxon>Bacteria</taxon>
        <taxon>Bacillati</taxon>
        <taxon>Bacillota</taxon>
        <taxon>Clostridia</taxon>
        <taxon>Eubacteriales</taxon>
        <taxon>Clostridiaceae</taxon>
        <taxon>Clostridium</taxon>
    </lineage>
</organism>
<dbReference type="Proteomes" id="UP000184310">
    <property type="component" value="Unassembled WGS sequence"/>
</dbReference>
<feature type="transmembrane region" description="Helical" evidence="1">
    <location>
        <begin position="126"/>
        <end position="145"/>
    </location>
</feature>
<dbReference type="AlphaFoldDB" id="A0A1M6MJ12"/>
<feature type="transmembrane region" description="Helical" evidence="1">
    <location>
        <begin position="152"/>
        <end position="172"/>
    </location>
</feature>
<feature type="transmembrane region" description="Helical" evidence="1">
    <location>
        <begin position="330"/>
        <end position="348"/>
    </location>
</feature>
<evidence type="ECO:0000256" key="1">
    <source>
        <dbReference type="SAM" id="Phobius"/>
    </source>
</evidence>
<keyword evidence="4" id="KW-1185">Reference proteome</keyword>
<feature type="transmembrane region" description="Helical" evidence="1">
    <location>
        <begin position="303"/>
        <end position="324"/>
    </location>
</feature>
<dbReference type="EMBL" id="FQZB01000011">
    <property type="protein sequence ID" value="SHJ83273.1"/>
    <property type="molecule type" value="Genomic_DNA"/>
</dbReference>
<feature type="transmembrane region" description="Helical" evidence="1">
    <location>
        <begin position="223"/>
        <end position="246"/>
    </location>
</feature>
<evidence type="ECO:0000313" key="3">
    <source>
        <dbReference type="EMBL" id="SHJ83273.1"/>
    </source>
</evidence>
<feature type="transmembrane region" description="Helical" evidence="1">
    <location>
        <begin position="55"/>
        <end position="72"/>
    </location>
</feature>
<dbReference type="InterPro" id="IPR012429">
    <property type="entry name" value="HGSNAT_cat"/>
</dbReference>
<name>A0A1M6MJ12_9CLOT</name>
<reference evidence="3 4" key="1">
    <citation type="submission" date="2016-11" db="EMBL/GenBank/DDBJ databases">
        <authorList>
            <person name="Jaros S."/>
            <person name="Januszkiewicz K."/>
            <person name="Wedrychowicz H."/>
        </authorList>
    </citation>
    <scope>NUCLEOTIDE SEQUENCE [LARGE SCALE GENOMIC DNA]</scope>
    <source>
        <strain evidence="3 4">DSM 21758</strain>
    </source>
</reference>
<gene>
    <name evidence="3" type="ORF">SAMN02745163_02650</name>
</gene>
<feature type="transmembrane region" description="Helical" evidence="1">
    <location>
        <begin position="16"/>
        <end position="35"/>
    </location>
</feature>